<name>A0A0D2YIF8_FUSOF</name>
<dbReference type="EnsemblFungi" id="FOXG_06854T0">
    <property type="protein sequence ID" value="FOXG_06854P0"/>
    <property type="gene ID" value="FOXG_06854"/>
</dbReference>
<organism evidence="1 2">
    <name type="scientific">Fusarium oxysporum (strain Fo5176)</name>
    <name type="common">Fusarium vascular wilt</name>
    <dbReference type="NCBI Taxonomy" id="660025"/>
    <lineage>
        <taxon>Eukaryota</taxon>
        <taxon>Fungi</taxon>
        <taxon>Dikarya</taxon>
        <taxon>Ascomycota</taxon>
        <taxon>Pezizomycotina</taxon>
        <taxon>Sordariomycetes</taxon>
        <taxon>Hypocreomycetidae</taxon>
        <taxon>Hypocreales</taxon>
        <taxon>Nectriaceae</taxon>
        <taxon>Fusarium</taxon>
        <taxon>Fusarium oxysporum species complex</taxon>
    </lineage>
</organism>
<dbReference type="EnsemblFungi" id="FOXG_16156T0">
    <property type="protein sequence ID" value="FOXG_16156P0"/>
    <property type="gene ID" value="FOXG_16156"/>
</dbReference>
<protein>
    <submittedName>
        <fullName evidence="1">Uncharacterized protein</fullName>
    </submittedName>
</protein>
<sequence length="160" mass="17619">MIHALAHQSLVGSGGSPSGSSQQGYITNQIIRYFNLRLVIIHEIRAPRKLTIRKSLGAGFIMAQATFPDDVLPPEGTYDSREALLAAINKWAAPRGYAFITGRSSRSTSGRQIITYACGRWCRPPTMQYPPAGHTHLPVSEKRISPYKMSNFTCTVLGQN</sequence>
<dbReference type="STRING" id="426428.A0A0D2YIF8"/>
<evidence type="ECO:0000313" key="1">
    <source>
        <dbReference type="EnsemblFungi" id="FOXG_16223P0"/>
    </source>
</evidence>
<dbReference type="EnsemblFungi" id="FOXG_16223T0">
    <property type="protein sequence ID" value="FOXG_16223P0"/>
    <property type="gene ID" value="FOXG_16223"/>
</dbReference>
<dbReference type="AlphaFoldDB" id="A0A0D2YIF8"/>
<reference evidence="2" key="1">
    <citation type="journal article" date="2012" name="Mol. Plant Microbe Interact.">
        <title>A highly conserved effector in Fusarium oxysporum is required for full virulence on Arabidopsis.</title>
        <authorList>
            <person name="Thatcher L.F."/>
            <person name="Gardiner D.M."/>
            <person name="Kazan K."/>
            <person name="Manners J."/>
        </authorList>
    </citation>
    <scope>NUCLEOTIDE SEQUENCE [LARGE SCALE GENOMIC DNA]</scope>
    <source>
        <strain evidence="2">Fo5176</strain>
    </source>
</reference>
<proteinExistence type="predicted"/>
<accession>A0A0D2YIF8</accession>
<dbReference type="Proteomes" id="UP000002489">
    <property type="component" value="Unassembled WGS sequence"/>
</dbReference>
<reference evidence="1" key="2">
    <citation type="submission" date="2025-05" db="UniProtKB">
        <authorList>
            <consortium name="EnsemblFungi"/>
        </authorList>
    </citation>
    <scope>IDENTIFICATION</scope>
    <source>
        <strain evidence="1">4287 / CBS 123668 / FGSC 9935 / NRRL 34936</strain>
    </source>
</reference>
<evidence type="ECO:0000313" key="2">
    <source>
        <dbReference type="Proteomes" id="UP000002489"/>
    </source>
</evidence>